<dbReference type="AlphaFoldDB" id="A0A2N9YIB2"/>
<evidence type="ECO:0000256" key="5">
    <source>
        <dbReference type="ARBA" id="ARBA00037974"/>
    </source>
</evidence>
<dbReference type="GO" id="GO:0047804">
    <property type="term" value="F:cysteine-S-conjugate beta-lyase activity"/>
    <property type="evidence" value="ECO:0007669"/>
    <property type="project" value="UniProtKB-EC"/>
</dbReference>
<organism evidence="7 8">
    <name type="scientific">Beggiatoa leptomitoformis</name>
    <dbReference type="NCBI Taxonomy" id="288004"/>
    <lineage>
        <taxon>Bacteria</taxon>
        <taxon>Pseudomonadati</taxon>
        <taxon>Pseudomonadota</taxon>
        <taxon>Gammaproteobacteria</taxon>
        <taxon>Thiotrichales</taxon>
        <taxon>Thiotrichaceae</taxon>
        <taxon>Beggiatoa</taxon>
    </lineage>
</organism>
<dbReference type="RefSeq" id="WP_062151139.1">
    <property type="nucleotide sequence ID" value="NZ_CP012373.2"/>
</dbReference>
<dbReference type="EC" id="4.4.1.13" evidence="2"/>
<dbReference type="Pfam" id="PF00155">
    <property type="entry name" value="Aminotran_1_2"/>
    <property type="match status" value="1"/>
</dbReference>
<name>A0A2N9YIB2_9GAMM</name>
<feature type="domain" description="Aminotransferase class I/classII large" evidence="6">
    <location>
        <begin position="35"/>
        <end position="379"/>
    </location>
</feature>
<keyword evidence="4 7" id="KW-0456">Lyase</keyword>
<dbReference type="InterPro" id="IPR027619">
    <property type="entry name" value="C-S_lyase_PatB-like"/>
</dbReference>
<dbReference type="OrthoDB" id="3224382at2"/>
<dbReference type="InterPro" id="IPR015421">
    <property type="entry name" value="PyrdxlP-dep_Trfase_major"/>
</dbReference>
<dbReference type="PANTHER" id="PTHR43525">
    <property type="entry name" value="PROTEIN MALY"/>
    <property type="match status" value="1"/>
</dbReference>
<dbReference type="InterPro" id="IPR015422">
    <property type="entry name" value="PyrdxlP-dep_Trfase_small"/>
</dbReference>
<dbReference type="SUPFAM" id="SSF53383">
    <property type="entry name" value="PLP-dependent transferases"/>
    <property type="match status" value="1"/>
</dbReference>
<accession>A0A2N9YIB2</accession>
<proteinExistence type="inferred from homology"/>
<dbReference type="Gene3D" id="3.40.640.10">
    <property type="entry name" value="Type I PLP-dependent aspartate aminotransferase-like (Major domain)"/>
    <property type="match status" value="1"/>
</dbReference>
<dbReference type="KEGG" id="blep:AL038_07315"/>
<dbReference type="InterPro" id="IPR051798">
    <property type="entry name" value="Class-II_PLP-Dep_Aminotrans"/>
</dbReference>
<dbReference type="STRING" id="288004.AL038_07315"/>
<dbReference type="NCBIfam" id="TIGR04350">
    <property type="entry name" value="C_S_lyase_PatB"/>
    <property type="match status" value="1"/>
</dbReference>
<gene>
    <name evidence="7" type="ORF">BLE401_17000</name>
</gene>
<evidence type="ECO:0000313" key="7">
    <source>
        <dbReference type="EMBL" id="AUI70230.1"/>
    </source>
</evidence>
<dbReference type="EMBL" id="CP018889">
    <property type="protein sequence ID" value="AUI70230.1"/>
    <property type="molecule type" value="Genomic_DNA"/>
</dbReference>
<dbReference type="CDD" id="cd00609">
    <property type="entry name" value="AAT_like"/>
    <property type="match status" value="1"/>
</dbReference>
<dbReference type="PANTHER" id="PTHR43525:SF1">
    <property type="entry name" value="PROTEIN MALY"/>
    <property type="match status" value="1"/>
</dbReference>
<dbReference type="Proteomes" id="UP000234271">
    <property type="component" value="Chromosome"/>
</dbReference>
<dbReference type="Gene3D" id="3.90.1150.10">
    <property type="entry name" value="Aspartate Aminotransferase, domain 1"/>
    <property type="match status" value="1"/>
</dbReference>
<dbReference type="GO" id="GO:0030170">
    <property type="term" value="F:pyridoxal phosphate binding"/>
    <property type="evidence" value="ECO:0007669"/>
    <property type="project" value="InterPro"/>
</dbReference>
<protein>
    <recommendedName>
        <fullName evidence="2">cysteine-S-conjugate beta-lyase</fullName>
        <ecNumber evidence="2">4.4.1.13</ecNumber>
    </recommendedName>
</protein>
<dbReference type="InterPro" id="IPR015424">
    <property type="entry name" value="PyrdxlP-dep_Trfase"/>
</dbReference>
<evidence type="ECO:0000256" key="3">
    <source>
        <dbReference type="ARBA" id="ARBA00022898"/>
    </source>
</evidence>
<sequence>MSSPFDNVVNRQHTDSIKWQKYGADILPMWVADMDFPSPEPVLNALQQRVAHGVFGYGAESQTLLTVIIERLARLYNWQVSPEEIILLPGLVSGLNIVCRAIGEVGDAVLTQTPVYPPFLSAPTNQQRELQTVALQASQTKQFLNYTIDYDALKQAITPRTRLFLLCHPHNPVGRLFTPEELTQLAEICLENKLVICSDEIHCDLLLDGRTHTPLASLSPAIAEQCITFMAASKTFNIAGLGCSFAVIQNPQLRQQFKRAMQGIVPEVNILGITASIAAYQHGESWLEDLLAYLSHNSRFISYFATQYLPNINLTAPEATFLGWLDCRALPIEDPFQFFLSHAKVAFNDGATFGAGGKGFVRINFGCPREQLVMGLNRLREAVALLK</sequence>
<evidence type="ECO:0000256" key="1">
    <source>
        <dbReference type="ARBA" id="ARBA00001933"/>
    </source>
</evidence>
<reference evidence="8" key="1">
    <citation type="submission" date="2016-12" db="EMBL/GenBank/DDBJ databases">
        <title>Complete Genome Sequence of Beggiatoa leptomitiformis D-401.</title>
        <authorList>
            <person name="Fomenkov A."/>
            <person name="Vincze T."/>
            <person name="Grabovich M."/>
            <person name="Anton B.P."/>
            <person name="Dubinina G."/>
            <person name="Orlova M."/>
            <person name="Belousova E."/>
            <person name="Roberts R.J."/>
        </authorList>
    </citation>
    <scope>NUCLEOTIDE SEQUENCE [LARGE SCALE GENOMIC DNA]</scope>
    <source>
        <strain evidence="8">D-401</strain>
    </source>
</reference>
<evidence type="ECO:0000313" key="8">
    <source>
        <dbReference type="Proteomes" id="UP000234271"/>
    </source>
</evidence>
<evidence type="ECO:0000256" key="4">
    <source>
        <dbReference type="ARBA" id="ARBA00023239"/>
    </source>
</evidence>
<evidence type="ECO:0000256" key="2">
    <source>
        <dbReference type="ARBA" id="ARBA00012224"/>
    </source>
</evidence>
<keyword evidence="3" id="KW-0663">Pyridoxal phosphate</keyword>
<keyword evidence="8" id="KW-1185">Reference proteome</keyword>
<comment type="cofactor">
    <cofactor evidence="1">
        <name>pyridoxal 5'-phosphate</name>
        <dbReference type="ChEBI" id="CHEBI:597326"/>
    </cofactor>
</comment>
<evidence type="ECO:0000259" key="6">
    <source>
        <dbReference type="Pfam" id="PF00155"/>
    </source>
</evidence>
<dbReference type="InterPro" id="IPR004839">
    <property type="entry name" value="Aminotransferase_I/II_large"/>
</dbReference>
<comment type="similarity">
    <text evidence="5">Belongs to the class-II pyridoxal-phosphate-dependent aminotransferase family. MalY/PatB cystathionine beta-lyase subfamily.</text>
</comment>